<dbReference type="SMART" id="SM00248">
    <property type="entry name" value="ANK"/>
    <property type="match status" value="12"/>
</dbReference>
<evidence type="ECO:0000259" key="4">
    <source>
        <dbReference type="PROSITE" id="PS50837"/>
    </source>
</evidence>
<dbReference type="PROSITE" id="PS50088">
    <property type="entry name" value="ANK_REPEAT"/>
    <property type="match status" value="12"/>
</dbReference>
<feature type="repeat" description="ANK" evidence="3">
    <location>
        <begin position="1009"/>
        <end position="1041"/>
    </location>
</feature>
<sequence>MGPRNTGERLKRLKRIVLGPGTDKATKPKLTLSTSTPLTAESPVTGEQGYGEVRDFGADILQSNSSFQAYLDSNPGIVTKPADQIAESPPPAVKRDQIVQARNLWADALETLSDQDKAAILQPSLAFQAHSGSGLDMFQHLCTIAEQKRDDCEKRGWKFKLNGRQIILRDLAQKIIVWVEKIYEILYLHDKQSGQVVEDLELVDASQEPIVRDPESAVTNPELAVANLKSALVALYAAMLRFLSTANRLYDKGFGARTVHGILSPGELVSFVDECQRLETRVDIEASNCERTYSHLAYAKLGECGERLKRLLAGLREPVMRVDSRVAALHDRLDESEQIEILTWVSDIPYESNHYTARRERTGGTGEWLLRHERYREWRKSSASTILWLHGIPGAGKTKLVSTVVDDLLGSFGQHPNDEALAYFYCDRNESVRQDPELILRSFARQLSVSRNSDAIQHSLVQLYYQKRKNGFASGKLKIEESRDVLLQLVRIYPQTTLVLDALDECHKETRAQLVDILDMLITQSPKPVKIFISSRPDRDIKHRFECGPNVHIKATDNHDDIAKFVDDRLNNSPEDWRNSISPDLKREIREVLVDKSEGMFQWASLQIIQLRGLLPRERDIRERLGKLPKTLDKAYDEIYAQIQTQEGSAPEIANRAFQWVMCSCTPLLSAELVAAVCQDPETDEIDHVDIDISIVLAACCNLLVVDQELRVCRFSHLSVQEYFEKHHWNQSQANGLVAKVCLSMLNDPIQQNLGPEAHGQDGNDGIRGVVQYARIHWATHVQGHGEEAIDDRLAIILKRFLGSMDESGPSYRNWLRMISNFRFPEQRYRGAQIYRIYERLTPPSLASFTICTFGFHKILSSWWVFGPANVDQKNHRGYSLLGLAALEGFDSITEELLAKGADVNAQGGHYGDALQAASYGGHNQVIQRLLEKGADVNAQGGRYGNALQAASYDGHDLVIQRLLEKGADVNAQGGLYGNALQAASYRGHDLVTQRLLEKGADVNAQGGRYGNALQAASSGGHDQAIQRLLEKGADVNAQGGRYGNALQAASSGGHDQAIQRLLEKGADVNAQGGRYGNALQAASSGGHDQAIQRLLEKGADVNAQGGRYGNALQAASYDGHDLVIQRLLEKGADVNAQGGPYGNALQAASSGGHDLVIQRLLEKGADVNAQGGYYGNALQAASSGGHDLVIQRLLEKGADVNAQGGYYGNALQAASSGGHDLVIQRLLEKGADVNAQGGVYGNALQAASSGGHDQVIQRLLKKGADVNAQGGYYGNALQAASSGGHDKVVQRLKSAAQSR</sequence>
<dbReference type="SUPFAM" id="SSF52540">
    <property type="entry name" value="P-loop containing nucleoside triphosphate hydrolases"/>
    <property type="match status" value="1"/>
</dbReference>
<dbReference type="Proteomes" id="UP000698800">
    <property type="component" value="Unassembled WGS sequence"/>
</dbReference>
<dbReference type="InterPro" id="IPR056884">
    <property type="entry name" value="NPHP3-like_N"/>
</dbReference>
<feature type="repeat" description="ANK" evidence="3">
    <location>
        <begin position="877"/>
        <end position="909"/>
    </location>
</feature>
<feature type="domain" description="NACHT" evidence="4">
    <location>
        <begin position="385"/>
        <end position="538"/>
    </location>
</feature>
<dbReference type="OrthoDB" id="7464126at2759"/>
<evidence type="ECO:0000313" key="5">
    <source>
        <dbReference type="EMBL" id="KAH0538447.1"/>
    </source>
</evidence>
<dbReference type="Pfam" id="PF12796">
    <property type="entry name" value="Ank_2"/>
    <property type="match status" value="3"/>
</dbReference>
<feature type="repeat" description="ANK" evidence="3">
    <location>
        <begin position="1207"/>
        <end position="1239"/>
    </location>
</feature>
<dbReference type="Pfam" id="PF13637">
    <property type="entry name" value="Ank_4"/>
    <property type="match status" value="1"/>
</dbReference>
<dbReference type="PANTHER" id="PTHR24171:SF9">
    <property type="entry name" value="ANKYRIN REPEAT DOMAIN-CONTAINING PROTEIN 39"/>
    <property type="match status" value="1"/>
</dbReference>
<feature type="repeat" description="ANK" evidence="3">
    <location>
        <begin position="1243"/>
        <end position="1272"/>
    </location>
</feature>
<keyword evidence="6" id="KW-1185">Reference proteome</keyword>
<dbReference type="Gene3D" id="3.40.50.300">
    <property type="entry name" value="P-loop containing nucleotide triphosphate hydrolases"/>
    <property type="match status" value="1"/>
</dbReference>
<dbReference type="Gene3D" id="1.25.40.20">
    <property type="entry name" value="Ankyrin repeat-containing domain"/>
    <property type="match status" value="3"/>
</dbReference>
<feature type="repeat" description="ANK" evidence="3">
    <location>
        <begin position="1075"/>
        <end position="1107"/>
    </location>
</feature>
<gene>
    <name evidence="5" type="ORF">FGG08_004945</name>
</gene>
<name>A0A9P8I402_9PEZI</name>
<dbReference type="PROSITE" id="PS50297">
    <property type="entry name" value="ANK_REP_REGION"/>
    <property type="match status" value="2"/>
</dbReference>
<proteinExistence type="predicted"/>
<dbReference type="InterPro" id="IPR002110">
    <property type="entry name" value="Ankyrin_rpt"/>
</dbReference>
<feature type="repeat" description="ANK" evidence="3">
    <location>
        <begin position="1174"/>
        <end position="1206"/>
    </location>
</feature>
<dbReference type="InterPro" id="IPR036770">
    <property type="entry name" value="Ankyrin_rpt-contain_sf"/>
</dbReference>
<protein>
    <recommendedName>
        <fullName evidence="4">NACHT domain-containing protein</fullName>
    </recommendedName>
</protein>
<dbReference type="PROSITE" id="PS50837">
    <property type="entry name" value="NACHT"/>
    <property type="match status" value="1"/>
</dbReference>
<reference evidence="5" key="1">
    <citation type="submission" date="2021-03" db="EMBL/GenBank/DDBJ databases">
        <title>Comparative genomics and phylogenomic investigation of the class Geoglossomycetes provide insights into ecological specialization and systematics.</title>
        <authorList>
            <person name="Melie T."/>
            <person name="Pirro S."/>
            <person name="Miller A.N."/>
            <person name="Quandt A."/>
        </authorList>
    </citation>
    <scope>NUCLEOTIDE SEQUENCE</scope>
    <source>
        <strain evidence="5">GBOQ0MN5Z8</strain>
    </source>
</reference>
<evidence type="ECO:0000256" key="3">
    <source>
        <dbReference type="PROSITE-ProRule" id="PRU00023"/>
    </source>
</evidence>
<dbReference type="EMBL" id="JAGHQL010000108">
    <property type="protein sequence ID" value="KAH0538447.1"/>
    <property type="molecule type" value="Genomic_DNA"/>
</dbReference>
<organism evidence="5 6">
    <name type="scientific">Glutinoglossum americanum</name>
    <dbReference type="NCBI Taxonomy" id="1670608"/>
    <lineage>
        <taxon>Eukaryota</taxon>
        <taxon>Fungi</taxon>
        <taxon>Dikarya</taxon>
        <taxon>Ascomycota</taxon>
        <taxon>Pezizomycotina</taxon>
        <taxon>Geoglossomycetes</taxon>
        <taxon>Geoglossales</taxon>
        <taxon>Geoglossaceae</taxon>
        <taxon>Glutinoglossum</taxon>
    </lineage>
</organism>
<evidence type="ECO:0000256" key="2">
    <source>
        <dbReference type="ARBA" id="ARBA00023043"/>
    </source>
</evidence>
<dbReference type="Pfam" id="PF24883">
    <property type="entry name" value="NPHP3_N"/>
    <property type="match status" value="1"/>
</dbReference>
<dbReference type="SUPFAM" id="SSF48403">
    <property type="entry name" value="Ankyrin repeat"/>
    <property type="match status" value="1"/>
</dbReference>
<accession>A0A9P8I402</accession>
<evidence type="ECO:0000313" key="6">
    <source>
        <dbReference type="Proteomes" id="UP000698800"/>
    </source>
</evidence>
<feature type="repeat" description="ANK" evidence="3">
    <location>
        <begin position="1144"/>
        <end position="1173"/>
    </location>
</feature>
<keyword evidence="1" id="KW-0677">Repeat</keyword>
<feature type="repeat" description="ANK" evidence="3">
    <location>
        <begin position="1108"/>
        <end position="1140"/>
    </location>
</feature>
<feature type="repeat" description="ANK" evidence="3">
    <location>
        <begin position="1042"/>
        <end position="1074"/>
    </location>
</feature>
<feature type="repeat" description="ANK" evidence="3">
    <location>
        <begin position="979"/>
        <end position="1008"/>
    </location>
</feature>
<dbReference type="Pfam" id="PF00023">
    <property type="entry name" value="Ank"/>
    <property type="match status" value="1"/>
</dbReference>
<feature type="repeat" description="ANK" evidence="3">
    <location>
        <begin position="910"/>
        <end position="942"/>
    </location>
</feature>
<comment type="caution">
    <text evidence="5">The sequence shown here is derived from an EMBL/GenBank/DDBJ whole genome shotgun (WGS) entry which is preliminary data.</text>
</comment>
<dbReference type="InterPro" id="IPR007111">
    <property type="entry name" value="NACHT_NTPase"/>
</dbReference>
<dbReference type="PANTHER" id="PTHR24171">
    <property type="entry name" value="ANKYRIN REPEAT DOMAIN-CONTAINING PROTEIN 39-RELATED"/>
    <property type="match status" value="1"/>
</dbReference>
<evidence type="ECO:0000256" key="1">
    <source>
        <dbReference type="ARBA" id="ARBA00022737"/>
    </source>
</evidence>
<keyword evidence="2 3" id="KW-0040">ANK repeat</keyword>
<dbReference type="InterPro" id="IPR027417">
    <property type="entry name" value="P-loop_NTPase"/>
</dbReference>
<feature type="repeat" description="ANK" evidence="3">
    <location>
        <begin position="943"/>
        <end position="975"/>
    </location>
</feature>